<evidence type="ECO:0000313" key="5">
    <source>
        <dbReference type="EMBL" id="PST41306.1"/>
    </source>
</evidence>
<keyword evidence="2" id="KW-1133">Transmembrane helix</keyword>
<evidence type="ECO:0000256" key="1">
    <source>
        <dbReference type="SAM" id="MobiDB-lite"/>
    </source>
</evidence>
<dbReference type="InterPro" id="IPR027954">
    <property type="entry name" value="Transcobalamin-like_C"/>
</dbReference>
<dbReference type="Proteomes" id="UP000241201">
    <property type="component" value="Unassembled WGS sequence"/>
</dbReference>
<keyword evidence="2" id="KW-0472">Membrane</keyword>
<dbReference type="RefSeq" id="WP_106987444.1">
    <property type="nucleotide sequence ID" value="NZ_DBGDQT010000079.1"/>
</dbReference>
<gene>
    <name evidence="5" type="ORF">C7U55_03970</name>
    <name evidence="4" type="ORF">LJD69_00825</name>
</gene>
<organism evidence="5 6">
    <name type="scientific">Faecalibacillus faecis</name>
    <dbReference type="NCBI Taxonomy" id="1982628"/>
    <lineage>
        <taxon>Bacteria</taxon>
        <taxon>Bacillati</taxon>
        <taxon>Bacillota</taxon>
        <taxon>Erysipelotrichia</taxon>
        <taxon>Erysipelotrichales</taxon>
        <taxon>Coprobacillaceae</taxon>
        <taxon>Faecalibacillus</taxon>
    </lineage>
</organism>
<evidence type="ECO:0000259" key="3">
    <source>
        <dbReference type="Pfam" id="PF14478"/>
    </source>
</evidence>
<proteinExistence type="predicted"/>
<feature type="compositionally biased region" description="Basic and acidic residues" evidence="1">
    <location>
        <begin position="54"/>
        <end position="75"/>
    </location>
</feature>
<feature type="transmembrane region" description="Helical" evidence="2">
    <location>
        <begin position="17"/>
        <end position="35"/>
    </location>
</feature>
<feature type="compositionally biased region" description="Low complexity" evidence="1">
    <location>
        <begin position="76"/>
        <end position="87"/>
    </location>
</feature>
<accession>A0A2T3G198</accession>
<keyword evidence="2" id="KW-0812">Transmembrane</keyword>
<reference evidence="4" key="3">
    <citation type="submission" date="2021-10" db="EMBL/GenBank/DDBJ databases">
        <title>Collection of gut derived symbiotic bacterial strains cultured from healthy donors.</title>
        <authorList>
            <person name="Lin H."/>
            <person name="Littmann E."/>
            <person name="Kohout C."/>
            <person name="Pamer E.G."/>
        </authorList>
    </citation>
    <scope>NUCLEOTIDE SEQUENCE</scope>
    <source>
        <strain evidence="4">DFI.4.48</strain>
    </source>
</reference>
<dbReference type="GeneID" id="77470259"/>
<comment type="caution">
    <text evidence="5">The sequence shown here is derived from an EMBL/GenBank/DDBJ whole genome shotgun (WGS) entry which is preliminary data.</text>
</comment>
<feature type="region of interest" description="Disordered" evidence="1">
    <location>
        <begin position="53"/>
        <end position="164"/>
    </location>
</feature>
<keyword evidence="6" id="KW-1185">Reference proteome</keyword>
<feature type="compositionally biased region" description="Low complexity" evidence="1">
    <location>
        <begin position="116"/>
        <end position="159"/>
    </location>
</feature>
<dbReference type="Pfam" id="PF14478">
    <property type="entry name" value="DUF4430"/>
    <property type="match status" value="1"/>
</dbReference>
<dbReference type="EMBL" id="JAJDKZ010000002">
    <property type="protein sequence ID" value="MCB8609135.1"/>
    <property type="molecule type" value="Genomic_DNA"/>
</dbReference>
<protein>
    <submittedName>
        <fullName evidence="4">DUF4430 domain-containing protein</fullName>
    </submittedName>
</protein>
<evidence type="ECO:0000256" key="2">
    <source>
        <dbReference type="SAM" id="Phobius"/>
    </source>
</evidence>
<evidence type="ECO:0000313" key="4">
    <source>
        <dbReference type="EMBL" id="MCB8609135.1"/>
    </source>
</evidence>
<feature type="domain" description="Transcobalamin-like C-terminal" evidence="3">
    <location>
        <begin position="192"/>
        <end position="265"/>
    </location>
</feature>
<sequence length="271" mass="30301">MKELINKFKKLDQAKRIVILFITISFVFIAGFSFYNGISGNYQNRNTAQVTQIKETKEKNTKKNKVEKQENKEDTNTQQKESTQQEESTNKEENTTQEDKTKKDDSSKKETKNETSKSTNQSTAYSTTKSTESTQESSNSHQSSNTTTENNNKATSNTTQNQNDNKITVSVQVIGVDSTLMSGSLSLEKNTSVYSALKTLASQQGVSISTSGFGSTTYVRGIGGLYEFDYGGNSGWLYMVNGVKPNYGAYSYKLNDGDTIKWYYTTDYTKD</sequence>
<reference evidence="6" key="1">
    <citation type="submission" date="2018-03" db="EMBL/GenBank/DDBJ databases">
        <title>Lachnoclostridium SNUG30370 gen.nov., sp.nov., isolated from human faeces.</title>
        <authorList>
            <person name="Seo B."/>
            <person name="Jeon K."/>
            <person name="Ko G."/>
        </authorList>
    </citation>
    <scope>NUCLEOTIDE SEQUENCE [LARGE SCALE GENOMIC DNA]</scope>
    <source>
        <strain evidence="6">SNUG30370</strain>
    </source>
</reference>
<dbReference type="AlphaFoldDB" id="A0A2T3G198"/>
<feature type="compositionally biased region" description="Basic and acidic residues" evidence="1">
    <location>
        <begin position="88"/>
        <end position="115"/>
    </location>
</feature>
<name>A0A2T3G198_9FIRM</name>
<dbReference type="Proteomes" id="UP001198439">
    <property type="component" value="Unassembled WGS sequence"/>
</dbReference>
<reference evidence="5" key="2">
    <citation type="journal article" date="2019" name="Int. J. Syst. Evol. Microbiol.">
        <title>Faecalibacillus intestinalis gen. nov., sp. nov. and Faecalibacillus faecis sp. nov., isolated from human faeces.</title>
        <authorList>
            <person name="Seo B."/>
            <person name="Jeon K."/>
            <person name="Baek I."/>
            <person name="Lee Y.M."/>
            <person name="Baek K."/>
            <person name="Ko G."/>
        </authorList>
    </citation>
    <scope>NUCLEOTIDE SEQUENCE</scope>
    <source>
        <strain evidence="5">SNUG30370</strain>
    </source>
</reference>
<evidence type="ECO:0000313" key="6">
    <source>
        <dbReference type="Proteomes" id="UP000241201"/>
    </source>
</evidence>
<dbReference type="Gene3D" id="2.170.130.30">
    <property type="match status" value="1"/>
</dbReference>
<dbReference type="EMBL" id="PYLP01000003">
    <property type="protein sequence ID" value="PST41306.1"/>
    <property type="molecule type" value="Genomic_DNA"/>
</dbReference>